<comment type="similarity">
    <text evidence="1">Belongs to the short-chain dehydrogenases/reductases (SDR) family.</text>
</comment>
<dbReference type="GO" id="GO:0032787">
    <property type="term" value="P:monocarboxylic acid metabolic process"/>
    <property type="evidence" value="ECO:0007669"/>
    <property type="project" value="UniProtKB-ARBA"/>
</dbReference>
<dbReference type="AlphaFoldDB" id="A0A934KGK3"/>
<gene>
    <name evidence="3" type="ORF">JF888_03395</name>
</gene>
<organism evidence="3 4">
    <name type="scientific">Candidatus Dormiibacter inghamiae</name>
    <dbReference type="NCBI Taxonomy" id="3127013"/>
    <lineage>
        <taxon>Bacteria</taxon>
        <taxon>Bacillati</taxon>
        <taxon>Candidatus Dormiibacterota</taxon>
        <taxon>Candidatus Dormibacteria</taxon>
        <taxon>Candidatus Dormibacterales</taxon>
        <taxon>Candidatus Dormibacteraceae</taxon>
        <taxon>Candidatus Dormiibacter</taxon>
    </lineage>
</organism>
<dbReference type="SUPFAM" id="SSF51735">
    <property type="entry name" value="NAD(P)-binding Rossmann-fold domains"/>
    <property type="match status" value="1"/>
</dbReference>
<dbReference type="Proteomes" id="UP000620075">
    <property type="component" value="Unassembled WGS sequence"/>
</dbReference>
<evidence type="ECO:0000313" key="4">
    <source>
        <dbReference type="Proteomes" id="UP000620075"/>
    </source>
</evidence>
<accession>A0A934KGK3</accession>
<keyword evidence="2" id="KW-0560">Oxidoreductase</keyword>
<evidence type="ECO:0000256" key="2">
    <source>
        <dbReference type="ARBA" id="ARBA00023002"/>
    </source>
</evidence>
<dbReference type="Pfam" id="PF13561">
    <property type="entry name" value="adh_short_C2"/>
    <property type="match status" value="1"/>
</dbReference>
<dbReference type="FunFam" id="3.40.50.720:FF:000084">
    <property type="entry name" value="Short-chain dehydrogenase reductase"/>
    <property type="match status" value="1"/>
</dbReference>
<name>A0A934KGK3_9BACT</name>
<reference evidence="3 4" key="1">
    <citation type="submission" date="2020-10" db="EMBL/GenBank/DDBJ databases">
        <title>Ca. Dormibacterota MAGs.</title>
        <authorList>
            <person name="Montgomery K."/>
        </authorList>
    </citation>
    <scope>NUCLEOTIDE SEQUENCE [LARGE SCALE GENOMIC DNA]</scope>
    <source>
        <strain evidence="3">SC8811_S16_3</strain>
    </source>
</reference>
<dbReference type="PANTHER" id="PTHR42879">
    <property type="entry name" value="3-OXOACYL-(ACYL-CARRIER-PROTEIN) REDUCTASE"/>
    <property type="match status" value="1"/>
</dbReference>
<proteinExistence type="inferred from homology"/>
<dbReference type="InterPro" id="IPR036291">
    <property type="entry name" value="NAD(P)-bd_dom_sf"/>
</dbReference>
<dbReference type="InterPro" id="IPR020904">
    <property type="entry name" value="Sc_DH/Rdtase_CS"/>
</dbReference>
<evidence type="ECO:0000313" key="3">
    <source>
        <dbReference type="EMBL" id="MBJ7602228.1"/>
    </source>
</evidence>
<dbReference type="PRINTS" id="PR00081">
    <property type="entry name" value="GDHRDH"/>
</dbReference>
<dbReference type="PANTHER" id="PTHR42879:SF2">
    <property type="entry name" value="3-OXOACYL-[ACYL-CARRIER-PROTEIN] REDUCTASE FABG"/>
    <property type="match status" value="1"/>
</dbReference>
<dbReference type="InterPro" id="IPR050259">
    <property type="entry name" value="SDR"/>
</dbReference>
<dbReference type="InterPro" id="IPR002347">
    <property type="entry name" value="SDR_fam"/>
</dbReference>
<dbReference type="GO" id="GO:0016491">
    <property type="term" value="F:oxidoreductase activity"/>
    <property type="evidence" value="ECO:0007669"/>
    <property type="project" value="UniProtKB-KW"/>
</dbReference>
<dbReference type="CDD" id="cd05233">
    <property type="entry name" value="SDR_c"/>
    <property type="match status" value="1"/>
</dbReference>
<evidence type="ECO:0000256" key="1">
    <source>
        <dbReference type="ARBA" id="ARBA00006484"/>
    </source>
</evidence>
<dbReference type="PRINTS" id="PR00080">
    <property type="entry name" value="SDRFAMILY"/>
</dbReference>
<dbReference type="PROSITE" id="PS00061">
    <property type="entry name" value="ADH_SHORT"/>
    <property type="match status" value="1"/>
</dbReference>
<dbReference type="Gene3D" id="3.40.50.720">
    <property type="entry name" value="NAD(P)-binding Rossmann-like Domain"/>
    <property type="match status" value="1"/>
</dbReference>
<protein>
    <submittedName>
        <fullName evidence="3">SDR family oxidoreductase</fullName>
    </submittedName>
</protein>
<sequence>METLKGQTALVTGGGRGIGRSVALAFARAGAQVAVAARTQTEIAAVAGECGGLAVQLDVTDENGCAEAVGRVEREFGRLDILVNNAGVATSHKFTELDTASWRRTLAVDLEGPFFLTRAAVPGMLQRGSGAVIAIASVASRTGAPYIAAYTAAKHGLLGLMRSLAAEYAARGLTFNCVCPGYVDTPMTQMTLDTIVAKTGRSREEALKPLLTPQRRLVKPEEVAAVCLLLASEAGRGINGQAINVDGGLVQS</sequence>
<comment type="caution">
    <text evidence="3">The sequence shown here is derived from an EMBL/GenBank/DDBJ whole genome shotgun (WGS) entry which is preliminary data.</text>
</comment>
<dbReference type="RefSeq" id="WP_338176628.1">
    <property type="nucleotide sequence ID" value="NZ_JAEKNQ010000018.1"/>
</dbReference>
<dbReference type="EMBL" id="JAEKNQ010000018">
    <property type="protein sequence ID" value="MBJ7602228.1"/>
    <property type="molecule type" value="Genomic_DNA"/>
</dbReference>